<dbReference type="InterPro" id="IPR022089">
    <property type="entry name" value="Plasmodium-antigen_C"/>
</dbReference>
<evidence type="ECO:0000313" key="6">
    <source>
        <dbReference type="Proteomes" id="UP000078560"/>
    </source>
</evidence>
<dbReference type="Proteomes" id="UP000078560">
    <property type="component" value="Unassembled WGS sequence"/>
</dbReference>
<dbReference type="EMBL" id="FLQV01001244">
    <property type="protein sequence ID" value="SBS99333.1"/>
    <property type="molecule type" value="Genomic_DNA"/>
</dbReference>
<reference evidence="3" key="2">
    <citation type="submission" date="2016-05" db="EMBL/GenBank/DDBJ databases">
        <authorList>
            <person name="Lavstsen T."/>
            <person name="Jespersen J.S."/>
        </authorList>
    </citation>
    <scope>NUCLEOTIDE SEQUENCE [LARGE SCALE GENOMIC DNA]</scope>
</reference>
<dbReference type="AlphaFoldDB" id="A0A1A8WBI5"/>
<name>A0A1A8WBI5_PLAOA</name>
<proteinExistence type="predicted"/>
<dbReference type="EMBL" id="FLQU01000923">
    <property type="protein sequence ID" value="SBS90382.1"/>
    <property type="molecule type" value="Genomic_DNA"/>
</dbReference>
<evidence type="ECO:0000313" key="3">
    <source>
        <dbReference type="EMBL" id="SBS90382.1"/>
    </source>
</evidence>
<gene>
    <name evidence="4" type="ORF">POVCU1_052140</name>
    <name evidence="3" type="ORF">POVCU2_0061060</name>
</gene>
<sequence length="272" mass="33182">MFSSLPVTLFILSSAFILRNISASVQREISVPKNDIESGIKLEEFAETRTSGFKENKPYNWLFQLEDEWEEFNDILKNDKDIWIEERNHEWDDWVKTILDKWITYNEKMNEKYKTYALQNSESWNREEWESWADKEWKKLMDKDWQKWISACKRSLNNMVDTRWVNWTNNKMIEWLMSSLKSAGNADMDINENEEWPNPEDIDVFLGWDDTIFKQNVEWENWVRSKEKFIKNLKNDNWEQWKDNKYNLFNEIRKSFLSKWLNDNGFNSSTNE</sequence>
<evidence type="ECO:0000259" key="2">
    <source>
        <dbReference type="Pfam" id="PF12319"/>
    </source>
</evidence>
<feature type="signal peptide" evidence="1">
    <location>
        <begin position="1"/>
        <end position="23"/>
    </location>
</feature>
<protein>
    <submittedName>
        <fullName evidence="3">Tryptophan-rich antigen</fullName>
    </submittedName>
</protein>
<feature type="chain" id="PRO_5015059654" evidence="1">
    <location>
        <begin position="24"/>
        <end position="272"/>
    </location>
</feature>
<evidence type="ECO:0000313" key="4">
    <source>
        <dbReference type="EMBL" id="SBS99333.1"/>
    </source>
</evidence>
<feature type="domain" description="Tryptophan/threonine-rich plasmodium antigen C-terminal" evidence="2">
    <location>
        <begin position="60"/>
        <end position="266"/>
    </location>
</feature>
<dbReference type="Pfam" id="PF12319">
    <property type="entry name" value="TryThrA_C"/>
    <property type="match status" value="1"/>
</dbReference>
<reference evidence="5 6" key="1">
    <citation type="submission" date="2016-05" db="EMBL/GenBank/DDBJ databases">
        <authorList>
            <person name="Naeem Raeece"/>
        </authorList>
    </citation>
    <scope>NUCLEOTIDE SEQUENCE [LARGE SCALE GENOMIC DNA]</scope>
</reference>
<keyword evidence="1" id="KW-0732">Signal</keyword>
<dbReference type="VEuPathDB" id="PlasmoDB:PocGH01_00070500"/>
<organism evidence="3 6">
    <name type="scientific">Plasmodium ovale curtisi</name>
    <dbReference type="NCBI Taxonomy" id="864141"/>
    <lineage>
        <taxon>Eukaryota</taxon>
        <taxon>Sar</taxon>
        <taxon>Alveolata</taxon>
        <taxon>Apicomplexa</taxon>
        <taxon>Aconoidasida</taxon>
        <taxon>Haemosporida</taxon>
        <taxon>Plasmodiidae</taxon>
        <taxon>Plasmodium</taxon>
        <taxon>Plasmodium (Plasmodium)</taxon>
    </lineage>
</organism>
<evidence type="ECO:0000313" key="5">
    <source>
        <dbReference type="Proteomes" id="UP000078546"/>
    </source>
</evidence>
<evidence type="ECO:0000256" key="1">
    <source>
        <dbReference type="SAM" id="SignalP"/>
    </source>
</evidence>
<dbReference type="Proteomes" id="UP000078546">
    <property type="component" value="Unassembled WGS sequence"/>
</dbReference>
<accession>A0A1A8WBI5</accession>